<dbReference type="EMBL" id="FONY01000002">
    <property type="protein sequence ID" value="SFE52348.1"/>
    <property type="molecule type" value="Genomic_DNA"/>
</dbReference>
<dbReference type="STRING" id="1003.SAMN04488541_1002172"/>
<dbReference type="AlphaFoldDB" id="A0A1I2B8X3"/>
<evidence type="ECO:0000313" key="1">
    <source>
        <dbReference type="EMBL" id="SFE52348.1"/>
    </source>
</evidence>
<proteinExistence type="predicted"/>
<reference evidence="1 2" key="1">
    <citation type="submission" date="2016-10" db="EMBL/GenBank/DDBJ databases">
        <authorList>
            <person name="de Groot N.N."/>
        </authorList>
    </citation>
    <scope>NUCLEOTIDE SEQUENCE [LARGE SCALE GENOMIC DNA]</scope>
    <source>
        <strain>GEY</strain>
        <strain evidence="2">DSM 9560</strain>
    </source>
</reference>
<gene>
    <name evidence="1" type="ORF">SAMN04488541_1002172</name>
</gene>
<name>A0A1I2B8X3_9BACT</name>
<keyword evidence="2" id="KW-1185">Reference proteome</keyword>
<organism evidence="1 2">
    <name type="scientific">Thermoflexibacter ruber</name>
    <dbReference type="NCBI Taxonomy" id="1003"/>
    <lineage>
        <taxon>Bacteria</taxon>
        <taxon>Pseudomonadati</taxon>
        <taxon>Bacteroidota</taxon>
        <taxon>Cytophagia</taxon>
        <taxon>Cytophagales</taxon>
        <taxon>Thermoflexibacteraceae</taxon>
        <taxon>Thermoflexibacter</taxon>
    </lineage>
</organism>
<dbReference type="Proteomes" id="UP000199513">
    <property type="component" value="Unassembled WGS sequence"/>
</dbReference>
<accession>A0A1I2B8X3</accession>
<evidence type="ECO:0000313" key="2">
    <source>
        <dbReference type="Proteomes" id="UP000199513"/>
    </source>
</evidence>
<sequence>MLVLSVFVVEKNVRQSCIEKCQTQYRTINNKVQSKLANSNTLIEKVKCGTDQIIEFGKVVKQLFDKQNDIP</sequence>
<protein>
    <submittedName>
        <fullName evidence="1">Uncharacterized protein</fullName>
    </submittedName>
</protein>